<keyword evidence="4" id="KW-1185">Reference proteome</keyword>
<dbReference type="InterPro" id="IPR029052">
    <property type="entry name" value="Metallo-depent_PP-like"/>
</dbReference>
<feature type="domain" description="DUF7800" evidence="2">
    <location>
        <begin position="1"/>
        <end position="85"/>
    </location>
</feature>
<dbReference type="SUPFAM" id="SSF56300">
    <property type="entry name" value="Metallo-dependent phosphatases"/>
    <property type="match status" value="1"/>
</dbReference>
<dbReference type="InterPro" id="IPR056702">
    <property type="entry name" value="DUF7800"/>
</dbReference>
<dbReference type="InterPro" id="IPR018946">
    <property type="entry name" value="PhoD-like_MPP"/>
</dbReference>
<evidence type="ECO:0000313" key="3">
    <source>
        <dbReference type="EMBL" id="MFC3764558.1"/>
    </source>
</evidence>
<dbReference type="Pfam" id="PF09423">
    <property type="entry name" value="PhoD"/>
    <property type="match status" value="1"/>
</dbReference>
<keyword evidence="3" id="KW-0378">Hydrolase</keyword>
<sequence>MSSIVMGPLLRYVDETTAAVWVETSESCTVRVLDTETPTFTVHGHHYALVELTGLTLGTNVPYTMALNGEQVWPEPGSTMPASTIRTLDPASDRLRLVFGSCRRSVPHDARHNRTYGFDVLRAYARRLATAPEEDWPTAVLLLGDQVYADATSQPMQDFLKARRNVNEPPGMEIADFEEYTELYRLAFSEQWIRWLLSTVPSAMIFDDHDIRDDWNTSRVWRQQMARKPWWRKRVTGGLGTYWLYQHLGNLSPAERAEDEVYNALRRGDGDIGHVLDEFAYEADRNPTSNRWSYTRDFGRVRLVMVDSRCARELTPKRRSMLDENEWSWLADKVHSSGGKDHLLIGTSLPYLLPVGLHHIESWNEAVAEGHWGRNLTRFGESVRQSVDLEHWAAFGSSFDRLADLVTDAATAPDSPATVTFLSGDVHFSYAARASFPSESTANSRIWQLVCSPIRNPLARAVRFLSGFAAIGLAKLIGRGLAWSARVPSPHLDWSLESGPRFENALATLELNGRSASARWETASADEDDQPQLTELASIDL</sequence>
<evidence type="ECO:0000313" key="4">
    <source>
        <dbReference type="Proteomes" id="UP001595699"/>
    </source>
</evidence>
<dbReference type="PANTHER" id="PTHR37031:SF2">
    <property type="entry name" value="PHOD-LIKE PHOSPHATASE METALLOPHOSPHATASE DOMAIN-CONTAINING PROTEIN"/>
    <property type="match status" value="1"/>
</dbReference>
<dbReference type="EC" id="3.1.3.1" evidence="3"/>
<dbReference type="InterPro" id="IPR038607">
    <property type="entry name" value="PhoD-like_sf"/>
</dbReference>
<name>A0ABV7YKE5_9ACTN</name>
<accession>A0ABV7YKE5</accession>
<dbReference type="Proteomes" id="UP001595699">
    <property type="component" value="Unassembled WGS sequence"/>
</dbReference>
<feature type="domain" description="PhoD-like phosphatase metallophosphatase" evidence="1">
    <location>
        <begin position="131"/>
        <end position="457"/>
    </location>
</feature>
<evidence type="ECO:0000259" key="2">
    <source>
        <dbReference type="Pfam" id="PF25077"/>
    </source>
</evidence>
<dbReference type="Gene3D" id="3.60.21.70">
    <property type="entry name" value="PhoD-like phosphatase"/>
    <property type="match status" value="1"/>
</dbReference>
<dbReference type="RefSeq" id="WP_205121489.1">
    <property type="nucleotide sequence ID" value="NZ_JAFBCM010000001.1"/>
</dbReference>
<comment type="caution">
    <text evidence="3">The sequence shown here is derived from an EMBL/GenBank/DDBJ whole genome shotgun (WGS) entry which is preliminary data.</text>
</comment>
<gene>
    <name evidence="3" type="ORF">ACFOUW_27220</name>
</gene>
<evidence type="ECO:0000259" key="1">
    <source>
        <dbReference type="Pfam" id="PF09423"/>
    </source>
</evidence>
<dbReference type="EMBL" id="JBHRZH010000027">
    <property type="protein sequence ID" value="MFC3764558.1"/>
    <property type="molecule type" value="Genomic_DNA"/>
</dbReference>
<dbReference type="CDD" id="cd07389">
    <property type="entry name" value="MPP_PhoD"/>
    <property type="match status" value="1"/>
</dbReference>
<dbReference type="Pfam" id="PF25077">
    <property type="entry name" value="DUF7800"/>
    <property type="match status" value="1"/>
</dbReference>
<dbReference type="PANTHER" id="PTHR37031">
    <property type="entry name" value="METALLOPHOSPHATASE BINDING DOMAIN PROTEIN"/>
    <property type="match status" value="1"/>
</dbReference>
<protein>
    <submittedName>
        <fullName evidence="3">Alkaline phosphatase D family protein</fullName>
        <ecNumber evidence="3">3.1.3.1</ecNumber>
    </submittedName>
</protein>
<dbReference type="GO" id="GO:0004035">
    <property type="term" value="F:alkaline phosphatase activity"/>
    <property type="evidence" value="ECO:0007669"/>
    <property type="project" value="UniProtKB-EC"/>
</dbReference>
<reference evidence="4" key="1">
    <citation type="journal article" date="2019" name="Int. J. Syst. Evol. Microbiol.">
        <title>The Global Catalogue of Microorganisms (GCM) 10K type strain sequencing project: providing services to taxonomists for standard genome sequencing and annotation.</title>
        <authorList>
            <consortium name="The Broad Institute Genomics Platform"/>
            <consortium name="The Broad Institute Genome Sequencing Center for Infectious Disease"/>
            <person name="Wu L."/>
            <person name="Ma J."/>
        </authorList>
    </citation>
    <scope>NUCLEOTIDE SEQUENCE [LARGE SCALE GENOMIC DNA]</scope>
    <source>
        <strain evidence="4">CGMCC 4.7241</strain>
    </source>
</reference>
<proteinExistence type="predicted"/>
<organism evidence="3 4">
    <name type="scientific">Tenggerimyces flavus</name>
    <dbReference type="NCBI Taxonomy" id="1708749"/>
    <lineage>
        <taxon>Bacteria</taxon>
        <taxon>Bacillati</taxon>
        <taxon>Actinomycetota</taxon>
        <taxon>Actinomycetes</taxon>
        <taxon>Propionibacteriales</taxon>
        <taxon>Nocardioidaceae</taxon>
        <taxon>Tenggerimyces</taxon>
    </lineage>
</organism>